<keyword evidence="1" id="KW-0472">Membrane</keyword>
<reference evidence="2" key="1">
    <citation type="submission" date="2023-04" db="EMBL/GenBank/DDBJ databases">
        <authorList>
            <person name="Vijverberg K."/>
            <person name="Xiong W."/>
            <person name="Schranz E."/>
        </authorList>
    </citation>
    <scope>NUCLEOTIDE SEQUENCE</scope>
</reference>
<sequence>MLGKCRSICCHRKMLSDGGFQSMSEERAADEGCCRFRCENAEKQIEVKGLDWGPKWRPDFTMRGGANLQKYFDFAEHSSVLGAHRGELRQTQELPRTRHQSRISDGKWSHHNGHHWPWEWSLAQGSGRLYFIFSFETSTPLVLYTWSYALTSLFIFFLFSSHCRLLAPNPLTGSKKPPSPPSFFPIATAAAPLLPRSNVSIF</sequence>
<organism evidence="2 3">
    <name type="scientific">Lactuca saligna</name>
    <name type="common">Willowleaf lettuce</name>
    <dbReference type="NCBI Taxonomy" id="75948"/>
    <lineage>
        <taxon>Eukaryota</taxon>
        <taxon>Viridiplantae</taxon>
        <taxon>Streptophyta</taxon>
        <taxon>Embryophyta</taxon>
        <taxon>Tracheophyta</taxon>
        <taxon>Spermatophyta</taxon>
        <taxon>Magnoliopsida</taxon>
        <taxon>eudicotyledons</taxon>
        <taxon>Gunneridae</taxon>
        <taxon>Pentapetalae</taxon>
        <taxon>asterids</taxon>
        <taxon>campanulids</taxon>
        <taxon>Asterales</taxon>
        <taxon>Asteraceae</taxon>
        <taxon>Cichorioideae</taxon>
        <taxon>Cichorieae</taxon>
        <taxon>Lactucinae</taxon>
        <taxon>Lactuca</taxon>
    </lineage>
</organism>
<name>A0AA35VV27_LACSI</name>
<keyword evidence="1" id="KW-1133">Transmembrane helix</keyword>
<dbReference type="AlphaFoldDB" id="A0AA35VV27"/>
<keyword evidence="3" id="KW-1185">Reference proteome</keyword>
<accession>A0AA35VV27</accession>
<keyword evidence="1" id="KW-0812">Transmembrane</keyword>
<evidence type="ECO:0000256" key="1">
    <source>
        <dbReference type="SAM" id="Phobius"/>
    </source>
</evidence>
<dbReference type="Proteomes" id="UP001177003">
    <property type="component" value="Chromosome 2"/>
</dbReference>
<gene>
    <name evidence="2" type="ORF">LSALG_LOCUS10641</name>
</gene>
<evidence type="ECO:0000313" key="2">
    <source>
        <dbReference type="EMBL" id="CAI9270322.1"/>
    </source>
</evidence>
<evidence type="ECO:0000313" key="3">
    <source>
        <dbReference type="Proteomes" id="UP001177003"/>
    </source>
</evidence>
<protein>
    <submittedName>
        <fullName evidence="2">Uncharacterized protein</fullName>
    </submittedName>
</protein>
<dbReference type="EMBL" id="OX465078">
    <property type="protein sequence ID" value="CAI9270322.1"/>
    <property type="molecule type" value="Genomic_DNA"/>
</dbReference>
<proteinExistence type="predicted"/>
<feature type="transmembrane region" description="Helical" evidence="1">
    <location>
        <begin position="141"/>
        <end position="159"/>
    </location>
</feature>